<dbReference type="SUPFAM" id="SSF53300">
    <property type="entry name" value="vWA-like"/>
    <property type="match status" value="1"/>
</dbReference>
<dbReference type="InterPro" id="IPR008912">
    <property type="entry name" value="Uncharacterised_CoxE"/>
</dbReference>
<protein>
    <recommendedName>
        <fullName evidence="4">VWA domain-containing protein</fullName>
    </recommendedName>
</protein>
<keyword evidence="1" id="KW-0175">Coiled coil</keyword>
<name>A0A2M8P0I1_9CHLR</name>
<dbReference type="PIRSF" id="PIRSF010256">
    <property type="entry name" value="CoxE_vWa"/>
    <property type="match status" value="1"/>
</dbReference>
<evidence type="ECO:0000313" key="3">
    <source>
        <dbReference type="Proteomes" id="UP000228921"/>
    </source>
</evidence>
<dbReference type="InterPro" id="IPR011195">
    <property type="entry name" value="UCP010256"/>
</dbReference>
<accession>A0A2M8P0I1</accession>
<evidence type="ECO:0000313" key="2">
    <source>
        <dbReference type="EMBL" id="PJF31057.1"/>
    </source>
</evidence>
<comment type="caution">
    <text evidence="2">The sequence shown here is derived from an EMBL/GenBank/DDBJ whole genome shotgun (WGS) entry which is preliminary data.</text>
</comment>
<dbReference type="PANTHER" id="PTHR39338">
    <property type="entry name" value="BLL5662 PROTEIN-RELATED"/>
    <property type="match status" value="1"/>
</dbReference>
<evidence type="ECO:0008006" key="4">
    <source>
        <dbReference type="Google" id="ProtNLM"/>
    </source>
</evidence>
<proteinExistence type="predicted"/>
<dbReference type="Proteomes" id="UP000228921">
    <property type="component" value="Unassembled WGS sequence"/>
</dbReference>
<feature type="coiled-coil region" evidence="1">
    <location>
        <begin position="149"/>
        <end position="194"/>
    </location>
</feature>
<evidence type="ECO:0000256" key="1">
    <source>
        <dbReference type="SAM" id="Coils"/>
    </source>
</evidence>
<dbReference type="Pfam" id="PF05762">
    <property type="entry name" value="VWA_CoxE"/>
    <property type="match status" value="1"/>
</dbReference>
<gene>
    <name evidence="2" type="ORF">CUN51_06150</name>
</gene>
<dbReference type="EMBL" id="PGTK01000005">
    <property type="protein sequence ID" value="PJF31057.1"/>
    <property type="molecule type" value="Genomic_DNA"/>
</dbReference>
<dbReference type="AlphaFoldDB" id="A0A2M8P0I1"/>
<organism evidence="2 3">
    <name type="scientific">Candidatus Thermofonsia Clade 1 bacterium</name>
    <dbReference type="NCBI Taxonomy" id="2364210"/>
    <lineage>
        <taxon>Bacteria</taxon>
        <taxon>Bacillati</taxon>
        <taxon>Chloroflexota</taxon>
        <taxon>Candidatus Thermofontia</taxon>
        <taxon>Candidatus Thermofonsia Clade 1</taxon>
    </lineage>
</organism>
<sequence>MDKRLVEFIRTLRAAGVRISVAESYDALRAVEQVGVYERGVFQSALRTTLVKDASDLPTFDYFFPLFFDTAAPPMFNMEQELTPDQQQMLKQALQSLAGNPQALQQLLQQLMRGRPMDQSALEQAAQQIGLQNADNPAQQSYYQRLMMRALSMNQLQELLDQLEDALREAGMSEEAIEEVMEMLRANGEALREQIERFVGSNIARNMGENPPEKPDAQDLMHTPFRALSQEEAEALRDEVKRLAAKLRSRAALRQRRANDGALDPKSTLRHNLRYGGTPIELQFRKRSLKPRLVLICDISTSMRYCSEFMLTLIYELQDQVAKARSFIFISDLHEISDYFKAMRPDVAVQEVLYAHPPGSYNTDLGRSLQTLFSDKLDAIDSRTTVILLGDGRNNYNDPRLDLAAELRRRARRVLWFNPEPQYQWGTGDSDMLAYAPLATGVYQVANMAQLVEAIDRIMGDG</sequence>
<reference evidence="2 3" key="1">
    <citation type="submission" date="2017-11" db="EMBL/GenBank/DDBJ databases">
        <title>Evolution of Phototrophy in the Chloroflexi Phylum Driven by Horizontal Gene Transfer.</title>
        <authorList>
            <person name="Ward L.M."/>
            <person name="Hemp J."/>
            <person name="Shih P.M."/>
            <person name="Mcglynn S.E."/>
            <person name="Fischer W."/>
        </authorList>
    </citation>
    <scope>NUCLEOTIDE SEQUENCE [LARGE SCALE GENOMIC DNA]</scope>
    <source>
        <strain evidence="2">CP2_2F</strain>
    </source>
</reference>
<dbReference type="InterPro" id="IPR036465">
    <property type="entry name" value="vWFA_dom_sf"/>
</dbReference>
<dbReference type="PANTHER" id="PTHR39338:SF5">
    <property type="entry name" value="BLR6139 PROTEIN"/>
    <property type="match status" value="1"/>
</dbReference>